<feature type="region of interest" description="Disordered" evidence="1">
    <location>
        <begin position="1"/>
        <end position="24"/>
    </location>
</feature>
<keyword evidence="2" id="KW-0812">Transmembrane</keyword>
<dbReference type="EMBL" id="KI545953">
    <property type="protein sequence ID" value="EST49324.1"/>
    <property type="molecule type" value="Genomic_DNA"/>
</dbReference>
<keyword evidence="2" id="KW-1133">Transmembrane helix</keyword>
<evidence type="ECO:0000313" key="3">
    <source>
        <dbReference type="EMBL" id="EST49324.1"/>
    </source>
</evidence>
<keyword evidence="2" id="KW-0472">Membrane</keyword>
<feature type="compositionally biased region" description="Basic and acidic residues" evidence="1">
    <location>
        <begin position="1"/>
        <end position="13"/>
    </location>
</feature>
<protein>
    <submittedName>
        <fullName evidence="3">Cysteine-rich protein</fullName>
    </submittedName>
</protein>
<proteinExistence type="predicted"/>
<accession>V6M7B5</accession>
<organism evidence="3">
    <name type="scientific">Spironucleus salmonicida</name>
    <dbReference type="NCBI Taxonomy" id="348837"/>
    <lineage>
        <taxon>Eukaryota</taxon>
        <taxon>Metamonada</taxon>
        <taxon>Diplomonadida</taxon>
        <taxon>Hexamitidae</taxon>
        <taxon>Hexamitinae</taxon>
        <taxon>Spironucleus</taxon>
    </lineage>
</organism>
<gene>
    <name evidence="3" type="ORF">SS50377_10550</name>
</gene>
<dbReference type="AlphaFoldDB" id="V6M7B5"/>
<feature type="transmembrane region" description="Helical" evidence="2">
    <location>
        <begin position="39"/>
        <end position="58"/>
    </location>
</feature>
<evidence type="ECO:0000256" key="1">
    <source>
        <dbReference type="SAM" id="MobiDB-lite"/>
    </source>
</evidence>
<sequence>MADKCCKDGKCTKEQTQGENGKDKCCKGKKCCKKCPMKNPVVALGVVAGLAAAGYYFYTKK</sequence>
<reference evidence="3" key="1">
    <citation type="journal article" date="2014" name="PLoS Genet.">
        <title>The Genome of Spironucleus salmonicida Highlights a Fish Pathogen Adapted to Fluctuating Environments.</title>
        <authorList>
            <person name="Xu F."/>
            <person name="Jerlstrom-Hultqvist J."/>
            <person name="Einarsson E."/>
            <person name="Astvaldsson A."/>
            <person name="Svard S.G."/>
            <person name="Andersson J.O."/>
        </authorList>
    </citation>
    <scope>NUCLEOTIDE SEQUENCE</scope>
</reference>
<evidence type="ECO:0000256" key="2">
    <source>
        <dbReference type="SAM" id="Phobius"/>
    </source>
</evidence>
<name>V6M7B5_9EUKA</name>